<reference evidence="1" key="1">
    <citation type="journal article" date="2020" name="mSystems">
        <title>Genome- and Community-Level Interaction Insights into Carbon Utilization and Element Cycling Functions of Hydrothermarchaeota in Hydrothermal Sediment.</title>
        <authorList>
            <person name="Zhou Z."/>
            <person name="Liu Y."/>
            <person name="Xu W."/>
            <person name="Pan J."/>
            <person name="Luo Z.H."/>
            <person name="Li M."/>
        </authorList>
    </citation>
    <scope>NUCLEOTIDE SEQUENCE [LARGE SCALE GENOMIC DNA]</scope>
    <source>
        <strain evidence="1">SpSt-1071</strain>
    </source>
</reference>
<accession>A0A7C5VIM8</accession>
<protein>
    <submittedName>
        <fullName evidence="1">Uncharacterized protein</fullName>
    </submittedName>
</protein>
<sequence length="77" mass="8875">MVLVPYATTVLRFSDGVRYVATGWPYVQVGVLEGSLVLLRPLVREGEGELWVMLQDGREYRLRMRVVEGVVARTYRF</sequence>
<dbReference type="EMBL" id="DRXE01000256">
    <property type="protein sequence ID" value="HHM68452.1"/>
    <property type="molecule type" value="Genomic_DNA"/>
</dbReference>
<evidence type="ECO:0000313" key="1">
    <source>
        <dbReference type="EMBL" id="HHM68452.1"/>
    </source>
</evidence>
<comment type="caution">
    <text evidence="1">The sequence shown here is derived from an EMBL/GenBank/DDBJ whole genome shotgun (WGS) entry which is preliminary data.</text>
</comment>
<gene>
    <name evidence="1" type="ORF">ENM28_07105</name>
</gene>
<dbReference type="AlphaFoldDB" id="A0A7C5VIM8"/>
<name>A0A7C5VIM8_9DEIN</name>
<organism evidence="1">
    <name type="scientific">Thermus caliditerrae</name>
    <dbReference type="NCBI Taxonomy" id="1330700"/>
    <lineage>
        <taxon>Bacteria</taxon>
        <taxon>Thermotogati</taxon>
        <taxon>Deinococcota</taxon>
        <taxon>Deinococci</taxon>
        <taxon>Thermales</taxon>
        <taxon>Thermaceae</taxon>
        <taxon>Thermus</taxon>
    </lineage>
</organism>
<proteinExistence type="predicted"/>